<dbReference type="Proteomes" id="UP000187209">
    <property type="component" value="Unassembled WGS sequence"/>
</dbReference>
<dbReference type="EMBL" id="MPUH01000036">
    <property type="protein sequence ID" value="OMJ93830.1"/>
    <property type="molecule type" value="Genomic_DNA"/>
</dbReference>
<comment type="caution">
    <text evidence="1">The sequence shown here is derived from an EMBL/GenBank/DDBJ whole genome shotgun (WGS) entry which is preliminary data.</text>
</comment>
<name>A0A1R2CXX4_9CILI</name>
<reference evidence="1 2" key="1">
    <citation type="submission" date="2016-11" db="EMBL/GenBank/DDBJ databases">
        <title>The macronuclear genome of Stentor coeruleus: a giant cell with tiny introns.</title>
        <authorList>
            <person name="Slabodnick M."/>
            <person name="Ruby J.G."/>
            <person name="Reiff S.B."/>
            <person name="Swart E.C."/>
            <person name="Gosai S."/>
            <person name="Prabakaran S."/>
            <person name="Witkowska E."/>
            <person name="Larue G.E."/>
            <person name="Fisher S."/>
            <person name="Freeman R.M."/>
            <person name="Gunawardena J."/>
            <person name="Chu W."/>
            <person name="Stover N.A."/>
            <person name="Gregory B.D."/>
            <person name="Nowacki M."/>
            <person name="Derisi J."/>
            <person name="Roy S.W."/>
            <person name="Marshall W.F."/>
            <person name="Sood P."/>
        </authorList>
    </citation>
    <scope>NUCLEOTIDE SEQUENCE [LARGE SCALE GENOMIC DNA]</scope>
    <source>
        <strain evidence="1">WM001</strain>
    </source>
</reference>
<dbReference type="AlphaFoldDB" id="A0A1R2CXX4"/>
<proteinExistence type="predicted"/>
<sequence>MSKSSMIGCLSLHKIPYSVEIKENKAIITIEIDDDRNIKVKPKLYFNNEIIEHILFDECTIFDCIPSFIVKFTLKNEGAAEFMLNEQKKIKYDMQNSSLKTRNNCLSSMHDDLVYVIDAFFSICKCSQDEYDKYKANPYEWICKNSPEKKKSLSACLGKKGNSFIKMNCLNDYQIFMRGGTTENFVEKIFVVLNDDKNLRILKAVNNEKTIFEGSTCVLDKNKPFKEILAEAYLGQPPIIEECINQQSINESQSAWNEGKFEGQEPSIDRFELSSLIKSD</sequence>
<gene>
    <name evidence="1" type="ORF">SteCoe_3156</name>
</gene>
<protein>
    <submittedName>
        <fullName evidence="1">Uncharacterized protein</fullName>
    </submittedName>
</protein>
<accession>A0A1R2CXX4</accession>
<evidence type="ECO:0000313" key="2">
    <source>
        <dbReference type="Proteomes" id="UP000187209"/>
    </source>
</evidence>
<evidence type="ECO:0000313" key="1">
    <source>
        <dbReference type="EMBL" id="OMJ93830.1"/>
    </source>
</evidence>
<keyword evidence="2" id="KW-1185">Reference proteome</keyword>
<organism evidence="1 2">
    <name type="scientific">Stentor coeruleus</name>
    <dbReference type="NCBI Taxonomy" id="5963"/>
    <lineage>
        <taxon>Eukaryota</taxon>
        <taxon>Sar</taxon>
        <taxon>Alveolata</taxon>
        <taxon>Ciliophora</taxon>
        <taxon>Postciliodesmatophora</taxon>
        <taxon>Heterotrichea</taxon>
        <taxon>Heterotrichida</taxon>
        <taxon>Stentoridae</taxon>
        <taxon>Stentor</taxon>
    </lineage>
</organism>